<name>A0ABQ9IUC9_9CUCU</name>
<evidence type="ECO:0000313" key="2">
    <source>
        <dbReference type="Proteomes" id="UP001162164"/>
    </source>
</evidence>
<proteinExistence type="predicted"/>
<gene>
    <name evidence="1" type="ORF">NQ317_011969</name>
</gene>
<keyword evidence="2" id="KW-1185">Reference proteome</keyword>
<dbReference type="Proteomes" id="UP001162164">
    <property type="component" value="Unassembled WGS sequence"/>
</dbReference>
<dbReference type="EMBL" id="JAPWTJ010002506">
    <property type="protein sequence ID" value="KAJ8965870.1"/>
    <property type="molecule type" value="Genomic_DNA"/>
</dbReference>
<reference evidence="1" key="1">
    <citation type="journal article" date="2023" name="Insect Mol. Biol.">
        <title>Genome sequencing provides insights into the evolution of gene families encoding plant cell wall-degrading enzymes in longhorned beetles.</title>
        <authorList>
            <person name="Shin N.R."/>
            <person name="Okamura Y."/>
            <person name="Kirsch R."/>
            <person name="Pauchet Y."/>
        </authorList>
    </citation>
    <scope>NUCLEOTIDE SEQUENCE</scope>
    <source>
        <strain evidence="1">MMC_N1</strain>
    </source>
</reference>
<comment type="caution">
    <text evidence="1">The sequence shown here is derived from an EMBL/GenBank/DDBJ whole genome shotgun (WGS) entry which is preliminary data.</text>
</comment>
<evidence type="ECO:0000313" key="1">
    <source>
        <dbReference type="EMBL" id="KAJ8965870.1"/>
    </source>
</evidence>
<accession>A0ABQ9IUC9</accession>
<organism evidence="1 2">
    <name type="scientific">Molorchus minor</name>
    <dbReference type="NCBI Taxonomy" id="1323400"/>
    <lineage>
        <taxon>Eukaryota</taxon>
        <taxon>Metazoa</taxon>
        <taxon>Ecdysozoa</taxon>
        <taxon>Arthropoda</taxon>
        <taxon>Hexapoda</taxon>
        <taxon>Insecta</taxon>
        <taxon>Pterygota</taxon>
        <taxon>Neoptera</taxon>
        <taxon>Endopterygota</taxon>
        <taxon>Coleoptera</taxon>
        <taxon>Polyphaga</taxon>
        <taxon>Cucujiformia</taxon>
        <taxon>Chrysomeloidea</taxon>
        <taxon>Cerambycidae</taxon>
        <taxon>Lamiinae</taxon>
        <taxon>Monochamini</taxon>
        <taxon>Molorchus</taxon>
    </lineage>
</organism>
<protein>
    <submittedName>
        <fullName evidence="1">Uncharacterized protein</fullName>
    </submittedName>
</protein>
<sequence>MENTLHYHACSCVCCLFLQRVRISSRKRYKYHSTIETGRVSKFAYVMDINSKGISSTPWN</sequence>